<evidence type="ECO:0000313" key="2">
    <source>
        <dbReference type="EMBL" id="SDF51037.1"/>
    </source>
</evidence>
<accession>A0A1G7LND1</accession>
<reference evidence="2 3" key="1">
    <citation type="submission" date="2016-10" db="EMBL/GenBank/DDBJ databases">
        <authorList>
            <person name="de Groot N.N."/>
        </authorList>
    </citation>
    <scope>NUCLEOTIDE SEQUENCE [LARGE SCALE GENOMIC DNA]</scope>
    <source>
        <strain evidence="3">DSM 938 / 37b4</strain>
    </source>
</reference>
<feature type="region of interest" description="Disordered" evidence="1">
    <location>
        <begin position="1"/>
        <end position="34"/>
    </location>
</feature>
<name>A0A1G7LND1_RHOCA</name>
<dbReference type="Proteomes" id="UP000183812">
    <property type="component" value="Unassembled WGS sequence"/>
</dbReference>
<evidence type="ECO:0000313" key="3">
    <source>
        <dbReference type="Proteomes" id="UP000183812"/>
    </source>
</evidence>
<dbReference type="EMBL" id="FNAY01000012">
    <property type="protein sequence ID" value="SDF51037.1"/>
    <property type="molecule type" value="Genomic_DNA"/>
</dbReference>
<dbReference type="RefSeq" id="WP_175454883.1">
    <property type="nucleotide sequence ID" value="NZ_CP119563.1"/>
</dbReference>
<sequence length="52" mass="5970">MTTRRTKDKPTAAPIEHAKPRRKWKAKAAAENPAARIARKAERKGMLRLKFD</sequence>
<protein>
    <submittedName>
        <fullName evidence="2">Uncharacterized protein</fullName>
    </submittedName>
</protein>
<gene>
    <name evidence="2" type="ORF">SAMN04244550_02354</name>
</gene>
<organism evidence="2 3">
    <name type="scientific">Rhodobacter capsulatus</name>
    <name type="common">Rhodopseudomonas capsulata</name>
    <dbReference type="NCBI Taxonomy" id="1061"/>
    <lineage>
        <taxon>Bacteria</taxon>
        <taxon>Pseudomonadati</taxon>
        <taxon>Pseudomonadota</taxon>
        <taxon>Alphaproteobacteria</taxon>
        <taxon>Rhodobacterales</taxon>
        <taxon>Rhodobacter group</taxon>
        <taxon>Rhodobacter</taxon>
    </lineage>
</organism>
<dbReference type="AlphaFoldDB" id="A0A1G7LND1"/>
<evidence type="ECO:0000256" key="1">
    <source>
        <dbReference type="SAM" id="MobiDB-lite"/>
    </source>
</evidence>
<proteinExistence type="predicted"/>